<dbReference type="HAMAP" id="MF_01601">
    <property type="entry name" value="Heptose_epimerase"/>
    <property type="match status" value="1"/>
</dbReference>
<dbReference type="SUPFAM" id="SSF51735">
    <property type="entry name" value="NAD(P)-binding Rossmann-fold domains"/>
    <property type="match status" value="1"/>
</dbReference>
<feature type="binding site" evidence="4">
    <location>
        <position position="191"/>
    </location>
    <ligand>
        <name>substrate</name>
    </ligand>
</feature>
<name>A0A1L7ABT8_9PROT</name>
<feature type="binding site" evidence="4">
    <location>
        <position position="145"/>
    </location>
    <ligand>
        <name>NADP(+)</name>
        <dbReference type="ChEBI" id="CHEBI:58349"/>
    </ligand>
</feature>
<dbReference type="InterPro" id="IPR011912">
    <property type="entry name" value="Heptose_epim"/>
</dbReference>
<evidence type="ECO:0000256" key="2">
    <source>
        <dbReference type="ARBA" id="ARBA00023235"/>
    </source>
</evidence>
<comment type="subunit">
    <text evidence="4">Homopentamer.</text>
</comment>
<feature type="active site" description="Proton acceptor" evidence="4">
    <location>
        <position position="141"/>
    </location>
</feature>
<dbReference type="Gene3D" id="3.40.50.720">
    <property type="entry name" value="NAD(P)-binding Rossmann-like Domain"/>
    <property type="match status" value="1"/>
</dbReference>
<comment type="caution">
    <text evidence="4">Lacks conserved residue(s) required for the propagation of feature annotation.</text>
</comment>
<dbReference type="PANTHER" id="PTHR43103:SF3">
    <property type="entry name" value="ADP-L-GLYCERO-D-MANNO-HEPTOSE-6-EPIMERASE"/>
    <property type="match status" value="1"/>
</dbReference>
<evidence type="ECO:0000313" key="7">
    <source>
        <dbReference type="Proteomes" id="UP000185494"/>
    </source>
</evidence>
<feature type="binding site" evidence="4">
    <location>
        <position position="182"/>
    </location>
    <ligand>
        <name>NADP(+)</name>
        <dbReference type="ChEBI" id="CHEBI:58349"/>
    </ligand>
</feature>
<accession>A0A1L7ABT8</accession>
<dbReference type="GO" id="GO:0008712">
    <property type="term" value="F:ADP-glyceromanno-heptose 6-epimerase activity"/>
    <property type="evidence" value="ECO:0007669"/>
    <property type="project" value="UniProtKB-UniRule"/>
</dbReference>
<feature type="binding site" evidence="4">
    <location>
        <position position="173"/>
    </location>
    <ligand>
        <name>substrate</name>
    </ligand>
</feature>
<dbReference type="Proteomes" id="UP000185494">
    <property type="component" value="Chromosome 1"/>
</dbReference>
<reference evidence="6 7" key="1">
    <citation type="submission" date="2016-05" db="EMBL/GenBank/DDBJ databases">
        <title>Complete Genome and Methylome Analysis of Psychrotrophic Bacterial Isolates from Antarctic Lake Untersee.</title>
        <authorList>
            <person name="Fomenkov A."/>
            <person name="Akimov V.N."/>
            <person name="Vasilyeva L.V."/>
            <person name="Andersen D."/>
            <person name="Vincze T."/>
            <person name="Roberts R.J."/>
        </authorList>
    </citation>
    <scope>NUCLEOTIDE SEQUENCE [LARGE SCALE GENOMIC DNA]</scope>
    <source>
        <strain evidence="6 7">U14-5</strain>
    </source>
</reference>
<comment type="function">
    <text evidence="4">Catalyzes the interconversion between ADP-D-glycero-beta-D-manno-heptose and ADP-L-glycero-beta-D-manno-heptose via an epimerization at carbon 6 of the heptose.</text>
</comment>
<evidence type="ECO:0000256" key="1">
    <source>
        <dbReference type="ARBA" id="ARBA00022857"/>
    </source>
</evidence>
<dbReference type="UniPathway" id="UPA00356">
    <property type="reaction ID" value="UER00440"/>
</dbReference>
<keyword evidence="1 4" id="KW-0521">NADP</keyword>
<feature type="binding site" evidence="4">
    <location>
        <position position="37"/>
    </location>
    <ligand>
        <name>NADP(+)</name>
        <dbReference type="ChEBI" id="CHEBI:58349"/>
    </ligand>
</feature>
<feature type="domain" description="NAD-dependent epimerase/dehydratase" evidence="5">
    <location>
        <begin position="3"/>
        <end position="247"/>
    </location>
</feature>
<dbReference type="AlphaFoldDB" id="A0A1L7ABT8"/>
<dbReference type="Pfam" id="PF01370">
    <property type="entry name" value="Epimerase"/>
    <property type="match status" value="1"/>
</dbReference>
<dbReference type="EC" id="5.1.3.20" evidence="4"/>
<comment type="similarity">
    <text evidence="4">Belongs to the NAD(P)-dependent epimerase/dehydratase family. HldD subfamily.</text>
</comment>
<dbReference type="KEGG" id="rgi:RGI145_03215"/>
<proteinExistence type="inferred from homology"/>
<dbReference type="InterPro" id="IPR036291">
    <property type="entry name" value="NAD(P)-bd_dom_sf"/>
</dbReference>
<evidence type="ECO:0000259" key="5">
    <source>
        <dbReference type="Pfam" id="PF01370"/>
    </source>
</evidence>
<feature type="binding site" evidence="4">
    <location>
        <position position="219"/>
    </location>
    <ligand>
        <name>substrate</name>
    </ligand>
</feature>
<feature type="binding site" evidence="4">
    <location>
        <begin position="71"/>
        <end position="75"/>
    </location>
    <ligand>
        <name>NADP(+)</name>
        <dbReference type="ChEBI" id="CHEBI:58349"/>
    </ligand>
</feature>
<dbReference type="PANTHER" id="PTHR43103">
    <property type="entry name" value="NUCLEOSIDE-DIPHOSPHATE-SUGAR EPIMERASE"/>
    <property type="match status" value="1"/>
</dbReference>
<dbReference type="STRING" id="257708.RGI145_03215"/>
<dbReference type="GO" id="GO:0097171">
    <property type="term" value="P:ADP-L-glycero-beta-D-manno-heptose biosynthetic process"/>
    <property type="evidence" value="ECO:0007669"/>
    <property type="project" value="UniProtKB-UniPathway"/>
</dbReference>
<gene>
    <name evidence="4" type="primary">hldD</name>
    <name evidence="6" type="ORF">RGI145_03215</name>
</gene>
<comment type="catalytic activity">
    <reaction evidence="4">
        <text>ADP-D-glycero-beta-D-manno-heptose = ADP-L-glycero-beta-D-manno-heptose</text>
        <dbReference type="Rhea" id="RHEA:17577"/>
        <dbReference type="ChEBI" id="CHEBI:59967"/>
        <dbReference type="ChEBI" id="CHEBI:61506"/>
        <dbReference type="EC" id="5.1.3.20"/>
    </reaction>
</comment>
<feature type="binding site" evidence="4">
    <location>
        <position position="88"/>
    </location>
    <ligand>
        <name>NADP(+)</name>
        <dbReference type="ChEBI" id="CHEBI:58349"/>
    </ligand>
</feature>
<dbReference type="GO" id="GO:0050661">
    <property type="term" value="F:NADP binding"/>
    <property type="evidence" value="ECO:0007669"/>
    <property type="project" value="InterPro"/>
</dbReference>
<feature type="binding site" evidence="4">
    <location>
        <position position="184"/>
    </location>
    <ligand>
        <name>substrate</name>
    </ligand>
</feature>
<feature type="active site" description="Proton acceptor" evidence="4">
    <location>
        <position position="182"/>
    </location>
</feature>
<organism evidence="6 7">
    <name type="scientific">Roseomonas gilardii</name>
    <dbReference type="NCBI Taxonomy" id="257708"/>
    <lineage>
        <taxon>Bacteria</taxon>
        <taxon>Pseudomonadati</taxon>
        <taxon>Pseudomonadota</taxon>
        <taxon>Alphaproteobacteria</taxon>
        <taxon>Acetobacterales</taxon>
        <taxon>Roseomonadaceae</taxon>
        <taxon>Roseomonas</taxon>
    </lineage>
</organism>
<dbReference type="CDD" id="cd05248">
    <property type="entry name" value="ADP_GME_SDR_e"/>
    <property type="match status" value="1"/>
</dbReference>
<keyword evidence="3 4" id="KW-0119">Carbohydrate metabolism</keyword>
<evidence type="ECO:0000256" key="4">
    <source>
        <dbReference type="HAMAP-Rule" id="MF_01601"/>
    </source>
</evidence>
<feature type="binding site" evidence="4">
    <location>
        <begin position="10"/>
        <end position="11"/>
    </location>
    <ligand>
        <name>NADP(+)</name>
        <dbReference type="ChEBI" id="CHEBI:58349"/>
    </ligand>
</feature>
<comment type="cofactor">
    <cofactor evidence="4">
        <name>NADP(+)</name>
        <dbReference type="ChEBI" id="CHEBI:58349"/>
    </cofactor>
    <text evidence="4">Binds 1 NADP(+) per subunit.</text>
</comment>
<dbReference type="Gene3D" id="3.90.25.10">
    <property type="entry name" value="UDP-galactose 4-epimerase, domain 1"/>
    <property type="match status" value="1"/>
</dbReference>
<dbReference type="RefSeq" id="WP_075797214.1">
    <property type="nucleotide sequence ID" value="NZ_CP015583.1"/>
</dbReference>
<dbReference type="GO" id="GO:0005975">
    <property type="term" value="P:carbohydrate metabolic process"/>
    <property type="evidence" value="ECO:0007669"/>
    <property type="project" value="UniProtKB-UniRule"/>
</dbReference>
<feature type="binding site" evidence="4">
    <location>
        <position position="284"/>
    </location>
    <ligand>
        <name>substrate</name>
    </ligand>
</feature>
<dbReference type="NCBIfam" id="TIGR02197">
    <property type="entry name" value="heptose_epim"/>
    <property type="match status" value="1"/>
</dbReference>
<comment type="domain">
    <text evidence="4">Contains a large N-terminal NADP-binding domain, and a smaller C-terminal substrate-binding domain.</text>
</comment>
<keyword evidence="2 4" id="KW-0413">Isomerase</keyword>
<sequence length="330" mass="36423">MFLVTGGAGFIGSNLLAALCARGEEVMVCDRLRDGGKWHNIAPYPIAGIVPPEDLDRWLDGASGLEGIFHLGAISATTVRDGDLVTANNLSLTLRLWDWCAEYRVPLIYASSAATYGDGSAGFDDDMAPEALAKLRPLNLYGWSKHATDRRVVDLLARHRLAPPHWAGLKFFNVYGPHEAHKDRMASVVLHKFRQIAGGEAATLFASDREGIPDGGQMRDFVHVDDCVAAMLWLMDHPHVSGLFNCGSGKARSFRDLVLAVYAAMGREPDIRYVPMPGDLKGKYQYFTEARMDRLRQLGFNHPATELEDGVGRYVRQLMAESPLEPQNRA</sequence>
<feature type="binding site" evidence="4">
    <location>
        <begin position="205"/>
        <end position="208"/>
    </location>
    <ligand>
        <name>substrate</name>
    </ligand>
</feature>
<dbReference type="InterPro" id="IPR001509">
    <property type="entry name" value="Epimerase_deHydtase"/>
</dbReference>
<dbReference type="eggNOG" id="COG0451">
    <property type="taxonomic scope" value="Bacteria"/>
</dbReference>
<dbReference type="EMBL" id="CP015583">
    <property type="protein sequence ID" value="APT56267.1"/>
    <property type="molecule type" value="Genomic_DNA"/>
</dbReference>
<evidence type="ECO:0000256" key="3">
    <source>
        <dbReference type="ARBA" id="ARBA00023277"/>
    </source>
</evidence>
<evidence type="ECO:0000313" key="6">
    <source>
        <dbReference type="EMBL" id="APT56267.1"/>
    </source>
</evidence>
<protein>
    <recommendedName>
        <fullName evidence="4">ADP-L-glycero-D-manno-heptose-6-epimerase</fullName>
        <ecNumber evidence="4">5.1.3.20</ecNumber>
    </recommendedName>
    <alternativeName>
        <fullName evidence="4">ADP-L-glycero-beta-D-manno-heptose-6-epimerase</fullName>
        <shortName evidence="4">ADP-glyceromanno-heptose 6-epimerase</shortName>
        <shortName evidence="4">ADP-hep 6-epimerase</shortName>
        <shortName evidence="4">AGME</shortName>
    </alternativeName>
</protein>
<feature type="binding site" evidence="4">
    <location>
        <begin position="30"/>
        <end position="31"/>
    </location>
    <ligand>
        <name>NADP(+)</name>
        <dbReference type="ChEBI" id="CHEBI:58349"/>
    </ligand>
</feature>
<feature type="binding site" evidence="4">
    <location>
        <position position="174"/>
    </location>
    <ligand>
        <name>NADP(+)</name>
        <dbReference type="ChEBI" id="CHEBI:58349"/>
    </ligand>
</feature>
<comment type="pathway">
    <text evidence="4">Nucleotide-sugar biosynthesis; ADP-L-glycero-beta-D-manno-heptose biosynthesis; ADP-L-glycero-beta-D-manno-heptose from D-glycero-beta-D-manno-heptose 7-phosphate: step 4/4.</text>
</comment>